<keyword evidence="1" id="KW-0812">Transmembrane</keyword>
<dbReference type="Proteomes" id="UP001596111">
    <property type="component" value="Unassembled WGS sequence"/>
</dbReference>
<comment type="caution">
    <text evidence="2">The sequence shown here is derived from an EMBL/GenBank/DDBJ whole genome shotgun (WGS) entry which is preliminary data.</text>
</comment>
<feature type="transmembrane region" description="Helical" evidence="1">
    <location>
        <begin position="12"/>
        <end position="33"/>
    </location>
</feature>
<organism evidence="2 3">
    <name type="scientific">Rhodanobacter terrae</name>
    <dbReference type="NCBI Taxonomy" id="418647"/>
    <lineage>
        <taxon>Bacteria</taxon>
        <taxon>Pseudomonadati</taxon>
        <taxon>Pseudomonadota</taxon>
        <taxon>Gammaproteobacteria</taxon>
        <taxon>Lysobacterales</taxon>
        <taxon>Rhodanobacteraceae</taxon>
        <taxon>Rhodanobacter</taxon>
    </lineage>
</organism>
<dbReference type="RefSeq" id="WP_377329158.1">
    <property type="nucleotide sequence ID" value="NZ_JBHSNG010000023.1"/>
</dbReference>
<gene>
    <name evidence="2" type="ORF">ACFPPB_16710</name>
</gene>
<keyword evidence="1" id="KW-0472">Membrane</keyword>
<evidence type="ECO:0000313" key="3">
    <source>
        <dbReference type="Proteomes" id="UP001596111"/>
    </source>
</evidence>
<reference evidence="3" key="1">
    <citation type="journal article" date="2019" name="Int. J. Syst. Evol. Microbiol.">
        <title>The Global Catalogue of Microorganisms (GCM) 10K type strain sequencing project: providing services to taxonomists for standard genome sequencing and annotation.</title>
        <authorList>
            <consortium name="The Broad Institute Genomics Platform"/>
            <consortium name="The Broad Institute Genome Sequencing Center for Infectious Disease"/>
            <person name="Wu L."/>
            <person name="Ma J."/>
        </authorList>
    </citation>
    <scope>NUCLEOTIDE SEQUENCE [LARGE SCALE GENOMIC DNA]</scope>
    <source>
        <strain evidence="3">CGMCC 1.13587</strain>
    </source>
</reference>
<protein>
    <recommendedName>
        <fullName evidence="4">Secreted protein</fullName>
    </recommendedName>
</protein>
<evidence type="ECO:0008006" key="4">
    <source>
        <dbReference type="Google" id="ProtNLM"/>
    </source>
</evidence>
<sequence>MTHPNHRSNAFGAVPFCCVPFVLVVLAQFRALFRIPFVIEPLAPHRVRFVELGRLYMEFYRLAGKIF</sequence>
<evidence type="ECO:0000256" key="1">
    <source>
        <dbReference type="SAM" id="Phobius"/>
    </source>
</evidence>
<accession>A0ABW0T1Q8</accession>
<name>A0ABW0T1Q8_9GAMM</name>
<keyword evidence="1" id="KW-1133">Transmembrane helix</keyword>
<proteinExistence type="predicted"/>
<evidence type="ECO:0000313" key="2">
    <source>
        <dbReference type="EMBL" id="MFC5582763.1"/>
    </source>
</evidence>
<dbReference type="EMBL" id="JBHSNG010000023">
    <property type="protein sequence ID" value="MFC5582763.1"/>
    <property type="molecule type" value="Genomic_DNA"/>
</dbReference>
<keyword evidence="3" id="KW-1185">Reference proteome</keyword>